<feature type="compositionally biased region" description="Basic and acidic residues" evidence="3">
    <location>
        <begin position="173"/>
        <end position="192"/>
    </location>
</feature>
<dbReference type="InterPro" id="IPR033053">
    <property type="entry name" value="Hir3/CABIN1"/>
</dbReference>
<accession>A0A8S3ZF57</accession>
<feature type="non-terminal residue" evidence="4">
    <location>
        <position position="1"/>
    </location>
</feature>
<dbReference type="Proteomes" id="UP000678393">
    <property type="component" value="Unassembled WGS sequence"/>
</dbReference>
<gene>
    <name evidence="4" type="ORF">CUNI_LOCUS13732</name>
</gene>
<feature type="compositionally biased region" description="Basic and acidic residues" evidence="3">
    <location>
        <begin position="77"/>
        <end position="91"/>
    </location>
</feature>
<proteinExistence type="predicted"/>
<evidence type="ECO:0000256" key="3">
    <source>
        <dbReference type="SAM" id="MobiDB-lite"/>
    </source>
</evidence>
<comment type="subcellular location">
    <subcellularLocation>
        <location evidence="1">Nucleus</location>
    </subcellularLocation>
</comment>
<dbReference type="AlphaFoldDB" id="A0A8S3ZF57"/>
<dbReference type="PANTHER" id="PTHR15502">
    <property type="entry name" value="CALCINEURIN-BINDING PROTEIN CABIN 1-RELATED"/>
    <property type="match status" value="1"/>
</dbReference>
<dbReference type="PANTHER" id="PTHR15502:SF7">
    <property type="entry name" value="CALCINEURIN-BINDING PROTEIN CABIN-1"/>
    <property type="match status" value="1"/>
</dbReference>
<dbReference type="GO" id="GO:0031491">
    <property type="term" value="F:nucleosome binding"/>
    <property type="evidence" value="ECO:0007669"/>
    <property type="project" value="TreeGrafter"/>
</dbReference>
<reference evidence="4" key="1">
    <citation type="submission" date="2021-04" db="EMBL/GenBank/DDBJ databases">
        <authorList>
            <consortium name="Molecular Ecology Group"/>
        </authorList>
    </citation>
    <scope>NUCLEOTIDE SEQUENCE</scope>
</reference>
<organism evidence="4 5">
    <name type="scientific">Candidula unifasciata</name>
    <dbReference type="NCBI Taxonomy" id="100452"/>
    <lineage>
        <taxon>Eukaryota</taxon>
        <taxon>Metazoa</taxon>
        <taxon>Spiralia</taxon>
        <taxon>Lophotrochozoa</taxon>
        <taxon>Mollusca</taxon>
        <taxon>Gastropoda</taxon>
        <taxon>Heterobranchia</taxon>
        <taxon>Euthyneura</taxon>
        <taxon>Panpulmonata</taxon>
        <taxon>Eupulmonata</taxon>
        <taxon>Stylommatophora</taxon>
        <taxon>Helicina</taxon>
        <taxon>Helicoidea</taxon>
        <taxon>Geomitridae</taxon>
        <taxon>Candidula</taxon>
    </lineage>
</organism>
<feature type="compositionally biased region" description="Basic and acidic residues" evidence="3">
    <location>
        <begin position="100"/>
        <end position="124"/>
    </location>
</feature>
<protein>
    <submittedName>
        <fullName evidence="4">Uncharacterized protein</fullName>
    </submittedName>
</protein>
<evidence type="ECO:0000256" key="2">
    <source>
        <dbReference type="ARBA" id="ARBA00023242"/>
    </source>
</evidence>
<keyword evidence="5" id="KW-1185">Reference proteome</keyword>
<sequence>MADSKHEAEKSNVVTESNNILDKHRTDNYISTECEDIDTISVRISQEHDSRRELVETPHNLNKSGDVNYKSSIEGESVPKHCMDAAGDLKESSSQPKLHCQPDADREKGEKWETEAQEKSEHGLSELPESVKSSGVSCGENVSPVEPVTSEAEAATDRSEPPLPELSYIDDSSSMREPDASKIRPDSKDPDRQSQISPKDSELLKTELLSKCRSGLEMCASRFPCHYKSLYRLAHLYYHTKELDKARDILLGRPDWQEHSYMPAPGLFADRKQNNFFQGLWRNPVEDIDRSGSFATHVHRSVRLLFEVLCDLGDLEMLKNLHNQLRRTPEPGKKYLRDAERLVLAEEAFLKCVIVVQQDMQMGDHWSEEQREDNLLRIYQVWANGKGCKHIDKMTDALLRAFKIMMKGRTDVNRLTAGQAISFCQQNFSKALAP</sequence>
<comment type="caution">
    <text evidence="4">The sequence shown here is derived from an EMBL/GenBank/DDBJ whole genome shotgun (WGS) entry which is preliminary data.</text>
</comment>
<keyword evidence="2" id="KW-0539">Nucleus</keyword>
<evidence type="ECO:0000256" key="1">
    <source>
        <dbReference type="ARBA" id="ARBA00004123"/>
    </source>
</evidence>
<evidence type="ECO:0000313" key="5">
    <source>
        <dbReference type="Proteomes" id="UP000678393"/>
    </source>
</evidence>
<feature type="compositionally biased region" description="Polar residues" evidence="3">
    <location>
        <begin position="59"/>
        <end position="71"/>
    </location>
</feature>
<dbReference type="OrthoDB" id="77564at2759"/>
<name>A0A8S3ZF57_9EUPU</name>
<dbReference type="GO" id="GO:0006325">
    <property type="term" value="P:chromatin organization"/>
    <property type="evidence" value="ECO:0007669"/>
    <property type="project" value="InterPro"/>
</dbReference>
<feature type="region of interest" description="Disordered" evidence="3">
    <location>
        <begin position="49"/>
        <end position="200"/>
    </location>
</feature>
<dbReference type="GO" id="GO:0005634">
    <property type="term" value="C:nucleus"/>
    <property type="evidence" value="ECO:0007669"/>
    <property type="project" value="UniProtKB-SubCell"/>
</dbReference>
<dbReference type="EMBL" id="CAJHNH020002961">
    <property type="protein sequence ID" value="CAG5128174.1"/>
    <property type="molecule type" value="Genomic_DNA"/>
</dbReference>
<evidence type="ECO:0000313" key="4">
    <source>
        <dbReference type="EMBL" id="CAG5128174.1"/>
    </source>
</evidence>